<evidence type="ECO:0000256" key="3">
    <source>
        <dbReference type="ARBA" id="ARBA00022692"/>
    </source>
</evidence>
<gene>
    <name evidence="9" type="ORF">GWC95_06625</name>
</gene>
<dbReference type="Gene3D" id="1.20.144.10">
    <property type="entry name" value="Phosphatidic acid phosphatase type 2/haloperoxidase"/>
    <property type="match status" value="2"/>
</dbReference>
<evidence type="ECO:0000256" key="7">
    <source>
        <dbReference type="SAM" id="SignalP"/>
    </source>
</evidence>
<keyword evidence="2" id="KW-1003">Cell membrane</keyword>
<dbReference type="CDD" id="cd01610">
    <property type="entry name" value="PAP2_like"/>
    <property type="match status" value="1"/>
</dbReference>
<evidence type="ECO:0000259" key="8">
    <source>
        <dbReference type="SMART" id="SM00014"/>
    </source>
</evidence>
<proteinExistence type="predicted"/>
<dbReference type="EMBL" id="JAACJS010000011">
    <property type="protein sequence ID" value="NCI49588.1"/>
    <property type="molecule type" value="Genomic_DNA"/>
</dbReference>
<keyword evidence="3" id="KW-0812">Transmembrane</keyword>
<feature type="signal peptide" evidence="7">
    <location>
        <begin position="1"/>
        <end position="19"/>
    </location>
</feature>
<protein>
    <submittedName>
        <fullName evidence="9">Phosphatase PAP2 family protein</fullName>
    </submittedName>
</protein>
<evidence type="ECO:0000256" key="2">
    <source>
        <dbReference type="ARBA" id="ARBA00022475"/>
    </source>
</evidence>
<dbReference type="InterPro" id="IPR036938">
    <property type="entry name" value="PAP2/HPO_sf"/>
</dbReference>
<evidence type="ECO:0000256" key="5">
    <source>
        <dbReference type="ARBA" id="ARBA00022989"/>
    </source>
</evidence>
<organism evidence="9 10">
    <name type="scientific">Sediminibacterium roseum</name>
    <dbReference type="NCBI Taxonomy" id="1978412"/>
    <lineage>
        <taxon>Bacteria</taxon>
        <taxon>Pseudomonadati</taxon>
        <taxon>Bacteroidota</taxon>
        <taxon>Chitinophagia</taxon>
        <taxon>Chitinophagales</taxon>
        <taxon>Chitinophagaceae</taxon>
        <taxon>Sediminibacterium</taxon>
    </lineage>
</organism>
<evidence type="ECO:0000256" key="1">
    <source>
        <dbReference type="ARBA" id="ARBA00004651"/>
    </source>
</evidence>
<dbReference type="InterPro" id="IPR000326">
    <property type="entry name" value="PAP2/HPO"/>
</dbReference>
<evidence type="ECO:0000256" key="4">
    <source>
        <dbReference type="ARBA" id="ARBA00022801"/>
    </source>
</evidence>
<keyword evidence="4" id="KW-0378">Hydrolase</keyword>
<dbReference type="SMART" id="SM00014">
    <property type="entry name" value="acidPPc"/>
    <property type="match status" value="1"/>
</dbReference>
<keyword evidence="10" id="KW-1185">Reference proteome</keyword>
<sequence length="191" mass="20813">MRQLLIVFLFATVSVNAQSTWEVNVVRGINPQHPSSDVWKTFSSTAKPISVAVPVGMFAVALIEKNKTLQSHALEALGSLAIAAGTTEVLKQIVKRPRPYQSYTEIYVNDVENSYAFPSGHVSVAFSTAVSVSLTAKKWYITVPALAWASCVGYSRIYLGQHYPSDVLIAALIGSGSAYVAHWVNKLLRNN</sequence>
<dbReference type="Proteomes" id="UP000753802">
    <property type="component" value="Unassembled WGS sequence"/>
</dbReference>
<dbReference type="PANTHER" id="PTHR14969">
    <property type="entry name" value="SPHINGOSINE-1-PHOSPHATE PHOSPHOHYDROLASE"/>
    <property type="match status" value="1"/>
</dbReference>
<keyword evidence="6" id="KW-0472">Membrane</keyword>
<accession>A0ABW9ZU64</accession>
<reference evidence="9 10" key="1">
    <citation type="submission" date="2020-01" db="EMBL/GenBank/DDBJ databases">
        <title>Genome analysis.</title>
        <authorList>
            <person name="Wu S."/>
            <person name="Wang G."/>
        </authorList>
    </citation>
    <scope>NUCLEOTIDE SEQUENCE [LARGE SCALE GENOMIC DNA]</scope>
    <source>
        <strain evidence="9 10">SYL130</strain>
    </source>
</reference>
<name>A0ABW9ZU64_9BACT</name>
<feature type="domain" description="Phosphatidic acid phosphatase type 2/haloperoxidase" evidence="8">
    <location>
        <begin position="77"/>
        <end position="182"/>
    </location>
</feature>
<evidence type="ECO:0000256" key="6">
    <source>
        <dbReference type="ARBA" id="ARBA00023136"/>
    </source>
</evidence>
<dbReference type="RefSeq" id="WP_161817902.1">
    <property type="nucleotide sequence ID" value="NZ_JAACJS010000011.1"/>
</dbReference>
<comment type="subcellular location">
    <subcellularLocation>
        <location evidence="1">Cell membrane</location>
        <topology evidence="1">Multi-pass membrane protein</topology>
    </subcellularLocation>
</comment>
<comment type="caution">
    <text evidence="9">The sequence shown here is derived from an EMBL/GenBank/DDBJ whole genome shotgun (WGS) entry which is preliminary data.</text>
</comment>
<keyword evidence="7" id="KW-0732">Signal</keyword>
<dbReference type="Pfam" id="PF01569">
    <property type="entry name" value="PAP2"/>
    <property type="match status" value="1"/>
</dbReference>
<dbReference type="SUPFAM" id="SSF48317">
    <property type="entry name" value="Acid phosphatase/Vanadium-dependent haloperoxidase"/>
    <property type="match status" value="1"/>
</dbReference>
<evidence type="ECO:0000313" key="10">
    <source>
        <dbReference type="Proteomes" id="UP000753802"/>
    </source>
</evidence>
<keyword evidence="5" id="KW-1133">Transmembrane helix</keyword>
<dbReference type="PANTHER" id="PTHR14969:SF62">
    <property type="entry name" value="DECAPRENYLPHOSPHORYL-5-PHOSPHORIBOSE PHOSPHATASE RV3807C-RELATED"/>
    <property type="match status" value="1"/>
</dbReference>
<feature type="chain" id="PRO_5047150280" evidence="7">
    <location>
        <begin position="20"/>
        <end position="191"/>
    </location>
</feature>
<evidence type="ECO:0000313" key="9">
    <source>
        <dbReference type="EMBL" id="NCI49588.1"/>
    </source>
</evidence>